<dbReference type="InterPro" id="IPR004148">
    <property type="entry name" value="BAR_dom"/>
</dbReference>
<evidence type="ECO:0000256" key="3">
    <source>
        <dbReference type="PROSITE-ProRule" id="PRU00192"/>
    </source>
</evidence>
<feature type="coiled-coil region" evidence="4">
    <location>
        <begin position="225"/>
        <end position="252"/>
    </location>
</feature>
<protein>
    <submittedName>
        <fullName evidence="8">Rho GTPase activating protein 42</fullName>
    </submittedName>
</protein>
<reference evidence="8" key="1">
    <citation type="submission" date="2025-08" db="UniProtKB">
        <authorList>
            <consortium name="Ensembl"/>
        </authorList>
    </citation>
    <scope>IDENTIFICATION</scope>
</reference>
<evidence type="ECO:0000259" key="7">
    <source>
        <dbReference type="PROSITE" id="PS50238"/>
    </source>
</evidence>
<dbReference type="PANTHER" id="PTHR12552">
    <property type="entry name" value="OLIGOPHRENIN 1"/>
    <property type="match status" value="1"/>
</dbReference>
<evidence type="ECO:0000259" key="5">
    <source>
        <dbReference type="PROSITE" id="PS50002"/>
    </source>
</evidence>
<evidence type="ECO:0000256" key="1">
    <source>
        <dbReference type="ARBA" id="ARBA00022443"/>
    </source>
</evidence>
<proteinExistence type="predicted"/>
<dbReference type="Pfam" id="PF16746">
    <property type="entry name" value="BAR_3"/>
    <property type="match status" value="1"/>
</dbReference>
<evidence type="ECO:0000256" key="4">
    <source>
        <dbReference type="SAM" id="Coils"/>
    </source>
</evidence>
<dbReference type="Gene3D" id="1.10.555.10">
    <property type="entry name" value="Rho GTPase activation protein"/>
    <property type="match status" value="1"/>
</dbReference>
<gene>
    <name evidence="8" type="primary">ARHGAP42</name>
    <name evidence="8" type="synonym">LOC115560824</name>
</gene>
<dbReference type="InterPro" id="IPR047234">
    <property type="entry name" value="GRAF_fam"/>
</dbReference>
<dbReference type="SUPFAM" id="SSF48350">
    <property type="entry name" value="GTPase activation domain, GAP"/>
    <property type="match status" value="1"/>
</dbReference>
<dbReference type="SUPFAM" id="SSF50729">
    <property type="entry name" value="PH domain-like"/>
    <property type="match status" value="1"/>
</dbReference>
<dbReference type="InterPro" id="IPR001452">
    <property type="entry name" value="SH3_domain"/>
</dbReference>
<dbReference type="PROSITE" id="PS50003">
    <property type="entry name" value="PH_DOMAIN"/>
    <property type="match status" value="1"/>
</dbReference>
<reference evidence="8" key="2">
    <citation type="submission" date="2025-09" db="UniProtKB">
        <authorList>
            <consortium name="Ensembl"/>
        </authorList>
    </citation>
    <scope>IDENTIFICATION</scope>
</reference>
<keyword evidence="1 3" id="KW-0728">SH3 domain</keyword>
<dbReference type="Proteomes" id="UP000694546">
    <property type="component" value="Chromosome 16"/>
</dbReference>
<dbReference type="InterPro" id="IPR011993">
    <property type="entry name" value="PH-like_dom_sf"/>
</dbReference>
<evidence type="ECO:0000313" key="9">
    <source>
        <dbReference type="Proteomes" id="UP000694546"/>
    </source>
</evidence>
<name>A0A8C5C4B1_GADMO</name>
<dbReference type="InterPro" id="IPR036028">
    <property type="entry name" value="SH3-like_dom_sf"/>
</dbReference>
<dbReference type="Pfam" id="PF00620">
    <property type="entry name" value="RhoGAP"/>
    <property type="match status" value="1"/>
</dbReference>
<dbReference type="PROSITE" id="PS50238">
    <property type="entry name" value="RHOGAP"/>
    <property type="match status" value="1"/>
</dbReference>
<dbReference type="Ensembl" id="ENSGMOT00000077261.1">
    <property type="protein sequence ID" value="ENSGMOP00000056473.1"/>
    <property type="gene ID" value="ENSGMOG00000002950.2"/>
</dbReference>
<evidence type="ECO:0000259" key="6">
    <source>
        <dbReference type="PROSITE" id="PS50003"/>
    </source>
</evidence>
<keyword evidence="2" id="KW-0343">GTPase activation</keyword>
<dbReference type="InterPro" id="IPR000198">
    <property type="entry name" value="RhoGAP_dom"/>
</dbReference>
<dbReference type="SMART" id="SM00324">
    <property type="entry name" value="RhoGAP"/>
    <property type="match status" value="1"/>
</dbReference>
<dbReference type="Gene3D" id="2.30.29.30">
    <property type="entry name" value="Pleckstrin-homology domain (PH domain)/Phosphotyrosine-binding domain (PTB)"/>
    <property type="match status" value="1"/>
</dbReference>
<keyword evidence="9" id="KW-1185">Reference proteome</keyword>
<organism evidence="8 9">
    <name type="scientific">Gadus morhua</name>
    <name type="common">Atlantic cod</name>
    <dbReference type="NCBI Taxonomy" id="8049"/>
    <lineage>
        <taxon>Eukaryota</taxon>
        <taxon>Metazoa</taxon>
        <taxon>Chordata</taxon>
        <taxon>Craniata</taxon>
        <taxon>Vertebrata</taxon>
        <taxon>Euteleostomi</taxon>
        <taxon>Actinopterygii</taxon>
        <taxon>Neopterygii</taxon>
        <taxon>Teleostei</taxon>
        <taxon>Neoteleostei</taxon>
        <taxon>Acanthomorphata</taxon>
        <taxon>Zeiogadaria</taxon>
        <taxon>Gadariae</taxon>
        <taxon>Gadiformes</taxon>
        <taxon>Gadoidei</taxon>
        <taxon>Gadidae</taxon>
        <taxon>Gadus</taxon>
    </lineage>
</organism>
<dbReference type="Gene3D" id="1.20.1270.60">
    <property type="entry name" value="Arfaptin homology (AH) domain/BAR domain"/>
    <property type="match status" value="1"/>
</dbReference>
<evidence type="ECO:0000313" key="8">
    <source>
        <dbReference type="Ensembl" id="ENSGMOP00000056473.1"/>
    </source>
</evidence>
<evidence type="ECO:0000256" key="2">
    <source>
        <dbReference type="ARBA" id="ARBA00022468"/>
    </source>
</evidence>
<dbReference type="SUPFAM" id="SSF103657">
    <property type="entry name" value="BAR/IMD domain-like"/>
    <property type="match status" value="1"/>
</dbReference>
<dbReference type="GO" id="GO:0005096">
    <property type="term" value="F:GTPase activator activity"/>
    <property type="evidence" value="ECO:0007669"/>
    <property type="project" value="UniProtKB-KW"/>
</dbReference>
<keyword evidence="4" id="KW-0175">Coiled coil</keyword>
<feature type="domain" description="PH" evidence="6">
    <location>
        <begin position="265"/>
        <end position="370"/>
    </location>
</feature>
<dbReference type="PROSITE" id="PS50002">
    <property type="entry name" value="SH3"/>
    <property type="match status" value="1"/>
</dbReference>
<dbReference type="GO" id="GO:0007165">
    <property type="term" value="P:signal transduction"/>
    <property type="evidence" value="ECO:0007669"/>
    <property type="project" value="InterPro"/>
</dbReference>
<dbReference type="AlphaFoldDB" id="A0A8C5C4B1"/>
<accession>A0A8C5C4B1</accession>
<dbReference type="InterPro" id="IPR001849">
    <property type="entry name" value="PH_domain"/>
</dbReference>
<dbReference type="CDD" id="cd01249">
    <property type="entry name" value="BAR-PH_GRAF_family"/>
    <property type="match status" value="1"/>
</dbReference>
<dbReference type="SMART" id="SM00233">
    <property type="entry name" value="PH"/>
    <property type="match status" value="1"/>
</dbReference>
<sequence>MGLPTLEFSDSFLDSPDFRERLKCHEFELERTNKFIKDLIKDGNMLITAFKNLSAAVQKFSQSLQEFQFECIGDAETDDEVNIAQSFKEFSQLLNTVEEERRRLIQNADDVLITPLEKFRKEQIGAAKEGKKKFDKETEKYYSTLERHLSLSSKKKDSFLQEADSQIDKERQLFYDASLEYVFKIQEVQEKKKFEFVEPLLAFLQGLFTFYHEGYELAHELEPYKQQLQFNLQNARNNFVSTKQEVEKLMKRMRSADQDYKPPGQWTMEGFLYVQEKRPLGCTWTRHYCTFEKGSKTFTMSSTEHKSNGLVLSPAEMFKLKSCIRRKTDSIDKRFCFDVEVVERHGVVTLQALSETNRRLWLEAMDGKEPVRINTLGLYRIGGVNSKVQKLMSTAFCFLLLPPPPPPPPESDDQNYRVCAVHALVHKLPDRNKEMLELLIQHLVTVSTQSKFNLMTVSNLGVIFGPTLMRSQEETVAAMMNIKFQNIVMEILIENFDKVSSLSSYLIYYIIYINIMIYHSHELSFPQGAMFTNVYPSIEPGWLQATLDGKTGLIPENYVVYL</sequence>
<dbReference type="Pfam" id="PF00169">
    <property type="entry name" value="PH"/>
    <property type="match status" value="1"/>
</dbReference>
<dbReference type="PANTHER" id="PTHR12552:SF3">
    <property type="entry name" value="RHO GTPASE-ACTIVATING PROTEIN 42"/>
    <property type="match status" value="1"/>
</dbReference>
<dbReference type="InterPro" id="IPR008936">
    <property type="entry name" value="Rho_GTPase_activation_prot"/>
</dbReference>
<dbReference type="InterPro" id="IPR047225">
    <property type="entry name" value="PH_GRAF"/>
</dbReference>
<dbReference type="Gene3D" id="2.30.30.40">
    <property type="entry name" value="SH3 Domains"/>
    <property type="match status" value="1"/>
</dbReference>
<dbReference type="SUPFAM" id="SSF50044">
    <property type="entry name" value="SH3-domain"/>
    <property type="match status" value="1"/>
</dbReference>
<feature type="domain" description="Rho-GAP" evidence="7">
    <location>
        <begin position="312"/>
        <end position="500"/>
    </location>
</feature>
<dbReference type="GO" id="GO:0005737">
    <property type="term" value="C:cytoplasm"/>
    <property type="evidence" value="ECO:0007669"/>
    <property type="project" value="InterPro"/>
</dbReference>
<feature type="domain" description="SH3" evidence="5">
    <location>
        <begin position="494"/>
        <end position="562"/>
    </location>
</feature>
<dbReference type="InterPro" id="IPR027267">
    <property type="entry name" value="AH/BAR_dom_sf"/>
</dbReference>
<dbReference type="GeneTree" id="ENSGT00940000155492"/>